<proteinExistence type="predicted"/>
<accession>A0A7R9CMK3</accession>
<sequence length="295" mass="32693">MFSSTRVPLKGQTGSPYTVPDKIFLSSFGLVITPPDCMVMQECVGHEQCEETTPPYRDVQRGCPSLRVISDPLVKGSVPGHTSLKGFVPVFNCGGGDDLVRTEEEILVTSPRLHLLAEIFYLRPLFNSYDPCENGANNPEALVVYMLVVRLSKRLEEVLLVRVLMRSTVPNQQELVKSKSTSVVASVVKEQSQVCKASSGSERDSHAVEGGFVRGGLQRSFTQPCTDLELKEQEEVMSGGTIAERLAKLRQRDSDWEKRNSRINPEDDLNIITAANNHLNVLVLPEELLLLKITL</sequence>
<reference evidence="1" key="1">
    <citation type="submission" date="2020-11" db="EMBL/GenBank/DDBJ databases">
        <authorList>
            <person name="Tran Van P."/>
        </authorList>
    </citation>
    <scope>NUCLEOTIDE SEQUENCE</scope>
</reference>
<protein>
    <submittedName>
        <fullName evidence="1">Uncharacterized protein</fullName>
    </submittedName>
</protein>
<name>A0A7R9CMK3_TIMPO</name>
<dbReference type="AlphaFoldDB" id="A0A7R9CMK3"/>
<organism evidence="1">
    <name type="scientific">Timema poppense</name>
    <name type="common">Walking stick</name>
    <dbReference type="NCBI Taxonomy" id="170557"/>
    <lineage>
        <taxon>Eukaryota</taxon>
        <taxon>Metazoa</taxon>
        <taxon>Ecdysozoa</taxon>
        <taxon>Arthropoda</taxon>
        <taxon>Hexapoda</taxon>
        <taxon>Insecta</taxon>
        <taxon>Pterygota</taxon>
        <taxon>Neoptera</taxon>
        <taxon>Polyneoptera</taxon>
        <taxon>Phasmatodea</taxon>
        <taxon>Timematodea</taxon>
        <taxon>Timematoidea</taxon>
        <taxon>Timematidae</taxon>
        <taxon>Timema</taxon>
    </lineage>
</organism>
<evidence type="ECO:0000313" key="1">
    <source>
        <dbReference type="EMBL" id="CAD7398067.1"/>
    </source>
</evidence>
<dbReference type="EMBL" id="OD000538">
    <property type="protein sequence ID" value="CAD7398067.1"/>
    <property type="molecule type" value="Genomic_DNA"/>
</dbReference>
<gene>
    <name evidence="1" type="ORF">TPSB3V08_LOCUS1483</name>
</gene>